<protein>
    <submittedName>
        <fullName evidence="2">Uncharacterized protein</fullName>
    </submittedName>
</protein>
<proteinExistence type="predicted"/>
<name>A0AAN6PDW8_9PEZI</name>
<accession>A0AAN6PDW8</accession>
<gene>
    <name evidence="2" type="ORF">C8A01DRAFT_39361</name>
</gene>
<feature type="region of interest" description="Disordered" evidence="1">
    <location>
        <begin position="141"/>
        <end position="160"/>
    </location>
</feature>
<dbReference type="EMBL" id="MU854491">
    <property type="protein sequence ID" value="KAK4034187.1"/>
    <property type="molecule type" value="Genomic_DNA"/>
</dbReference>
<keyword evidence="3" id="KW-1185">Reference proteome</keyword>
<comment type="caution">
    <text evidence="2">The sequence shown here is derived from an EMBL/GenBank/DDBJ whole genome shotgun (WGS) entry which is preliminary data.</text>
</comment>
<dbReference type="AlphaFoldDB" id="A0AAN6PDW8"/>
<evidence type="ECO:0000313" key="3">
    <source>
        <dbReference type="Proteomes" id="UP001303115"/>
    </source>
</evidence>
<evidence type="ECO:0000313" key="2">
    <source>
        <dbReference type="EMBL" id="KAK4034187.1"/>
    </source>
</evidence>
<sequence>MQEMRERVVMILSAIFEICLARVPTFLALGNPTLGWEIVAGDVAEQHGGTMTPDDVAELVTVFGRARRVFFCLPRDEVPASPPSELMNLIDQWLDATRQDNWAPAGGGGSSQPTTLVARPAPPASLENLFARFNLAAHASSSSAAGSPAPADAAQDWPPAHLAPTDAQLLNHPRIRERLAGVCWGAKGAMPDLPGDKPDPLCLRLFLGPIALFAAPVAFFTNKERQHWYRPSGDQSKMFGHVAGFLEYASDAFKSGKTMVLGLMTPFFPTLAEFDNLVRASGKPSGEVFNNHANMRRFGTAVMIRLAERNGVQGIQVAFFCPWDQHPWVRESWRLCEWCVRLWKDKLIAAVGDWAAEKEVTIHDGYTGGSTTVRKDRDHDSVEMCAGWLMRAVKAPEKTIPSANEEDDWEWEEVCFFKKLENWMPVDEDDAQAMDVDRDM</sequence>
<dbReference type="Proteomes" id="UP001303115">
    <property type="component" value="Unassembled WGS sequence"/>
</dbReference>
<reference evidence="3" key="1">
    <citation type="journal article" date="2023" name="Mol. Phylogenet. Evol.">
        <title>Genome-scale phylogeny and comparative genomics of the fungal order Sordariales.</title>
        <authorList>
            <person name="Hensen N."/>
            <person name="Bonometti L."/>
            <person name="Westerberg I."/>
            <person name="Brannstrom I.O."/>
            <person name="Guillou S."/>
            <person name="Cros-Aarteil S."/>
            <person name="Calhoun S."/>
            <person name="Haridas S."/>
            <person name="Kuo A."/>
            <person name="Mondo S."/>
            <person name="Pangilinan J."/>
            <person name="Riley R."/>
            <person name="LaButti K."/>
            <person name="Andreopoulos B."/>
            <person name="Lipzen A."/>
            <person name="Chen C."/>
            <person name="Yan M."/>
            <person name="Daum C."/>
            <person name="Ng V."/>
            <person name="Clum A."/>
            <person name="Steindorff A."/>
            <person name="Ohm R.A."/>
            <person name="Martin F."/>
            <person name="Silar P."/>
            <person name="Natvig D.O."/>
            <person name="Lalanne C."/>
            <person name="Gautier V."/>
            <person name="Ament-Velasquez S.L."/>
            <person name="Kruys A."/>
            <person name="Hutchinson M.I."/>
            <person name="Powell A.J."/>
            <person name="Barry K."/>
            <person name="Miller A.N."/>
            <person name="Grigoriev I.V."/>
            <person name="Debuchy R."/>
            <person name="Gladieux P."/>
            <person name="Hiltunen Thoren M."/>
            <person name="Johannesson H."/>
        </authorList>
    </citation>
    <scope>NUCLEOTIDE SEQUENCE [LARGE SCALE GENOMIC DNA]</scope>
    <source>
        <strain evidence="3">CBS 284.82</strain>
    </source>
</reference>
<feature type="region of interest" description="Disordered" evidence="1">
    <location>
        <begin position="100"/>
        <end position="119"/>
    </location>
</feature>
<evidence type="ECO:0000256" key="1">
    <source>
        <dbReference type="SAM" id="MobiDB-lite"/>
    </source>
</evidence>
<organism evidence="2 3">
    <name type="scientific">Parachaetomium inaequale</name>
    <dbReference type="NCBI Taxonomy" id="2588326"/>
    <lineage>
        <taxon>Eukaryota</taxon>
        <taxon>Fungi</taxon>
        <taxon>Dikarya</taxon>
        <taxon>Ascomycota</taxon>
        <taxon>Pezizomycotina</taxon>
        <taxon>Sordariomycetes</taxon>
        <taxon>Sordariomycetidae</taxon>
        <taxon>Sordariales</taxon>
        <taxon>Chaetomiaceae</taxon>
        <taxon>Parachaetomium</taxon>
    </lineage>
</organism>